<dbReference type="GO" id="GO:0030368">
    <property type="term" value="F:interleukin-17 receptor activity"/>
    <property type="evidence" value="ECO:0007669"/>
    <property type="project" value="InterPro"/>
</dbReference>
<evidence type="ECO:0000256" key="5">
    <source>
        <dbReference type="ARBA" id="ARBA00023136"/>
    </source>
</evidence>
<dbReference type="PANTHER" id="PTHR15583:SF13">
    <property type="entry name" value="INTERLEUKIN-17 RECEPTOR A"/>
    <property type="match status" value="1"/>
</dbReference>
<keyword evidence="3" id="KW-0732">Signal</keyword>
<dbReference type="InterPro" id="IPR013568">
    <property type="entry name" value="SEFIR_dom"/>
</dbReference>
<evidence type="ECO:0000313" key="12">
    <source>
        <dbReference type="Proteomes" id="UP000314987"/>
    </source>
</evidence>
<dbReference type="Pfam" id="PF08357">
    <property type="entry name" value="SEFIR"/>
    <property type="match status" value="1"/>
</dbReference>
<dbReference type="Ensembl" id="ENSVURT00010035647.1">
    <property type="protein sequence ID" value="ENSVURP00010031294.1"/>
    <property type="gene ID" value="ENSVURG00010023949.1"/>
</dbReference>
<comment type="subcellular location">
    <subcellularLocation>
        <location evidence="1">Membrane</location>
        <topology evidence="1">Single-pass type I membrane protein</topology>
    </subcellularLocation>
</comment>
<dbReference type="InterPro" id="IPR039465">
    <property type="entry name" value="IL-17_rcpt-like"/>
</dbReference>
<dbReference type="Proteomes" id="UP000314987">
    <property type="component" value="Unassembled WGS sequence"/>
</dbReference>
<dbReference type="OMA" id="ERAQVEC"/>
<evidence type="ECO:0000259" key="10">
    <source>
        <dbReference type="PROSITE" id="PS51534"/>
    </source>
</evidence>
<keyword evidence="7" id="KW-0325">Glycoprotein</keyword>
<feature type="region of interest" description="Disordered" evidence="8">
    <location>
        <begin position="508"/>
        <end position="555"/>
    </location>
</feature>
<dbReference type="Gene3D" id="3.40.50.11530">
    <property type="match status" value="1"/>
</dbReference>
<feature type="compositionally biased region" description="Acidic residues" evidence="8">
    <location>
        <begin position="537"/>
        <end position="554"/>
    </location>
</feature>
<feature type="compositionally biased region" description="Polar residues" evidence="8">
    <location>
        <begin position="517"/>
        <end position="527"/>
    </location>
</feature>
<protein>
    <recommendedName>
        <fullName evidence="10">SEFIR domain-containing protein</fullName>
    </recommendedName>
</protein>
<evidence type="ECO:0000256" key="1">
    <source>
        <dbReference type="ARBA" id="ARBA00004479"/>
    </source>
</evidence>
<reference evidence="11" key="2">
    <citation type="submission" date="2025-08" db="UniProtKB">
        <authorList>
            <consortium name="Ensembl"/>
        </authorList>
    </citation>
    <scope>IDENTIFICATION</scope>
</reference>
<evidence type="ECO:0000313" key="11">
    <source>
        <dbReference type="Ensembl" id="ENSVURP00010031294.1"/>
    </source>
</evidence>
<keyword evidence="4 9" id="KW-1133">Transmembrane helix</keyword>
<reference evidence="12" key="1">
    <citation type="submission" date="2018-12" db="EMBL/GenBank/DDBJ databases">
        <authorList>
            <person name="Yazar S."/>
        </authorList>
    </citation>
    <scope>NUCLEOTIDE SEQUENCE [LARGE SCALE GENOMIC DNA]</scope>
</reference>
<dbReference type="STRING" id="29139.ENSVURP00010031294"/>
<feature type="domain" description="SEFIR" evidence="10">
    <location>
        <begin position="105"/>
        <end position="263"/>
    </location>
</feature>
<evidence type="ECO:0000256" key="2">
    <source>
        <dbReference type="ARBA" id="ARBA00022692"/>
    </source>
</evidence>
<dbReference type="GO" id="GO:0016020">
    <property type="term" value="C:membrane"/>
    <property type="evidence" value="ECO:0007669"/>
    <property type="project" value="UniProtKB-SubCell"/>
</dbReference>
<dbReference type="PANTHER" id="PTHR15583">
    <property type="entry name" value="INTERLEUKIN-17 RECEPTOR"/>
    <property type="match status" value="1"/>
</dbReference>
<dbReference type="GeneTree" id="ENSGT00940000159018"/>
<evidence type="ECO:0000256" key="4">
    <source>
        <dbReference type="ARBA" id="ARBA00022989"/>
    </source>
</evidence>
<name>A0A4X2M0I6_VOMUR</name>
<organism evidence="11 12">
    <name type="scientific">Vombatus ursinus</name>
    <name type="common">Common wombat</name>
    <dbReference type="NCBI Taxonomy" id="29139"/>
    <lineage>
        <taxon>Eukaryota</taxon>
        <taxon>Metazoa</taxon>
        <taxon>Chordata</taxon>
        <taxon>Craniata</taxon>
        <taxon>Vertebrata</taxon>
        <taxon>Euteleostomi</taxon>
        <taxon>Mammalia</taxon>
        <taxon>Metatheria</taxon>
        <taxon>Diprotodontia</taxon>
        <taxon>Vombatidae</taxon>
        <taxon>Vombatus</taxon>
    </lineage>
</organism>
<evidence type="ECO:0000256" key="9">
    <source>
        <dbReference type="SAM" id="Phobius"/>
    </source>
</evidence>
<accession>A0A4X2M0I6</accession>
<dbReference type="AlphaFoldDB" id="A0A4X2M0I6"/>
<keyword evidence="5 9" id="KW-0472">Membrane</keyword>
<evidence type="ECO:0000256" key="6">
    <source>
        <dbReference type="ARBA" id="ARBA00023170"/>
    </source>
</evidence>
<feature type="transmembrane region" description="Helical" evidence="9">
    <location>
        <begin position="48"/>
        <end position="70"/>
    </location>
</feature>
<reference evidence="11" key="3">
    <citation type="submission" date="2025-09" db="UniProtKB">
        <authorList>
            <consortium name="Ensembl"/>
        </authorList>
    </citation>
    <scope>IDENTIFICATION</scope>
</reference>
<keyword evidence="2 9" id="KW-0812">Transmembrane</keyword>
<proteinExistence type="predicted"/>
<evidence type="ECO:0000256" key="3">
    <source>
        <dbReference type="ARBA" id="ARBA00022729"/>
    </source>
</evidence>
<evidence type="ECO:0000256" key="8">
    <source>
        <dbReference type="SAM" id="MobiDB-lite"/>
    </source>
</evidence>
<evidence type="ECO:0000256" key="7">
    <source>
        <dbReference type="ARBA" id="ARBA00023180"/>
    </source>
</evidence>
<keyword evidence="6" id="KW-0675">Receptor</keyword>
<sequence>MTALDTHCPSLAQCYHRQHPPALQVSEPKSCPRALHRDTNVSYDVSLWIYWFITGICILLVGSVILLAICMTQRKPEFSSDKPENDTKYPDIAPVDNQIPPPLKPRKVWIIYSADHPLYVDVVVKFAQFLITVCGTEVALDLLEEKLISEVGVMAWVSRQKQEMEESNSKILILCSRGTRAKWQAILGWEEPAVQLRYDKWKPAGDLFTAAMNVILPDFKKPACFGMYVVCYFDGISDEADIPDLFNITSKYTLMEKFEEVYFRIQELEMFEPGRVHRVREITAENYLQSPSGWQLKEAVQRFQEFQVKCPNWFEQENLCLEDEDNLSLLSGEMIEESPLPPGGRIVKQVPLVQEPSPGELLVVDLFINEEEGVSRLDTQFLSQGATVTHQTVIPIEEAQLTSVVEPLHRNGDSKARRQTVVGEDDMECVPLMETSVPHRNSIFLLPMDSEASPLSSTPVPSPNCLPAPVREQLEGLMYSLFQQSLSNPGEEEWERQQLVFNDPYTPYEEEQRQSVESDQGYISRSSPQPPDGFMEKEEEEEEEEEKEEQDAEISTEFLSPSVLENLKSLQQQLLFQEIQQSSNWGYLDGRRLSTELQPSY</sequence>
<keyword evidence="12" id="KW-1185">Reference proteome</keyword>
<dbReference type="FunFam" id="3.40.50.11530:FF:000002">
    <property type="entry name" value="Interleukin 17 receptor A"/>
    <property type="match status" value="1"/>
</dbReference>
<dbReference type="PROSITE" id="PS51534">
    <property type="entry name" value="SEFIR"/>
    <property type="match status" value="1"/>
</dbReference>